<keyword evidence="1" id="KW-0472">Membrane</keyword>
<evidence type="ECO:0000313" key="2">
    <source>
        <dbReference type="EMBL" id="GLK00875.1"/>
    </source>
</evidence>
<evidence type="ECO:0008006" key="4">
    <source>
        <dbReference type="Google" id="ProtNLM"/>
    </source>
</evidence>
<name>A0A9W6M7C9_9MICO</name>
<organism evidence="2 3">
    <name type="scientific">Microbacterium keratanolyticum</name>
    <dbReference type="NCBI Taxonomy" id="67574"/>
    <lineage>
        <taxon>Bacteria</taxon>
        <taxon>Bacillati</taxon>
        <taxon>Actinomycetota</taxon>
        <taxon>Actinomycetes</taxon>
        <taxon>Micrococcales</taxon>
        <taxon>Microbacteriaceae</taxon>
        <taxon>Microbacterium</taxon>
    </lineage>
</organism>
<dbReference type="AlphaFoldDB" id="A0A9W6M7C9"/>
<sequence>MASPSSHGLILGSVPHVNLMPRSEIERRGRKVLIHRWLLILIAALLLVGIVVLGGFSLKIAADLRLASENERTTALLAELSSLSDVSDMLRQEADLTSFRTEALGTDLTWSRLLGATASVLPAGSAITNFAVEAAGIGRTGGEPQDLPGPAVVMTVTSATPLDVVGVIRAMRGATGIYAADGIELRKEAVAADPDAPILYSYVLTILAAEEMYTGRFAPEEPAAAEED</sequence>
<reference evidence="2" key="2">
    <citation type="submission" date="2023-01" db="EMBL/GenBank/DDBJ databases">
        <authorList>
            <person name="Sun Q."/>
            <person name="Evtushenko L."/>
        </authorList>
    </citation>
    <scope>NUCLEOTIDE SEQUENCE</scope>
    <source>
        <strain evidence="2">VKM Ac-1958</strain>
    </source>
</reference>
<protein>
    <recommendedName>
        <fullName evidence="4">Tfp pilus assembly protein PilN</fullName>
    </recommendedName>
</protein>
<feature type="transmembrane region" description="Helical" evidence="1">
    <location>
        <begin position="37"/>
        <end position="58"/>
    </location>
</feature>
<gene>
    <name evidence="2" type="ORF">GCM10017596_05900</name>
</gene>
<keyword evidence="1" id="KW-1133">Transmembrane helix</keyword>
<accession>A0A9W6M7C9</accession>
<dbReference type="Proteomes" id="UP001142325">
    <property type="component" value="Unassembled WGS sequence"/>
</dbReference>
<reference evidence="2" key="1">
    <citation type="journal article" date="2014" name="Int. J. Syst. Evol. Microbiol.">
        <title>Complete genome sequence of Corynebacterium casei LMG S-19264T (=DSM 44701T), isolated from a smear-ripened cheese.</title>
        <authorList>
            <consortium name="US DOE Joint Genome Institute (JGI-PGF)"/>
            <person name="Walter F."/>
            <person name="Albersmeier A."/>
            <person name="Kalinowski J."/>
            <person name="Ruckert C."/>
        </authorList>
    </citation>
    <scope>NUCLEOTIDE SEQUENCE</scope>
    <source>
        <strain evidence="2">VKM Ac-1958</strain>
    </source>
</reference>
<keyword evidence="1" id="KW-0812">Transmembrane</keyword>
<comment type="caution">
    <text evidence="2">The sequence shown here is derived from an EMBL/GenBank/DDBJ whole genome shotgun (WGS) entry which is preliminary data.</text>
</comment>
<proteinExistence type="predicted"/>
<keyword evidence="3" id="KW-1185">Reference proteome</keyword>
<dbReference type="EMBL" id="BSET01000001">
    <property type="protein sequence ID" value="GLK00875.1"/>
    <property type="molecule type" value="Genomic_DNA"/>
</dbReference>
<dbReference type="RefSeq" id="WP_204938555.1">
    <property type="nucleotide sequence ID" value="NZ_BAAAUM010000001.1"/>
</dbReference>
<evidence type="ECO:0000313" key="3">
    <source>
        <dbReference type="Proteomes" id="UP001142325"/>
    </source>
</evidence>
<evidence type="ECO:0000256" key="1">
    <source>
        <dbReference type="SAM" id="Phobius"/>
    </source>
</evidence>